<feature type="region of interest" description="Disordered" evidence="1">
    <location>
        <begin position="36"/>
        <end position="112"/>
    </location>
</feature>
<proteinExistence type="predicted"/>
<dbReference type="AlphaFoldDB" id="A0A7S3LS48"/>
<organism evidence="2">
    <name type="scientific">Aplanochytrium stocchinoi</name>
    <dbReference type="NCBI Taxonomy" id="215587"/>
    <lineage>
        <taxon>Eukaryota</taxon>
        <taxon>Sar</taxon>
        <taxon>Stramenopiles</taxon>
        <taxon>Bigyra</taxon>
        <taxon>Labyrinthulomycetes</taxon>
        <taxon>Thraustochytrida</taxon>
        <taxon>Thraustochytriidae</taxon>
        <taxon>Aplanochytrium</taxon>
    </lineage>
</organism>
<feature type="compositionally biased region" description="Polar residues" evidence="1">
    <location>
        <begin position="66"/>
        <end position="76"/>
    </location>
</feature>
<dbReference type="EMBL" id="HBIN01011071">
    <property type="protein sequence ID" value="CAE0438050.1"/>
    <property type="molecule type" value="Transcribed_RNA"/>
</dbReference>
<evidence type="ECO:0000313" key="2">
    <source>
        <dbReference type="EMBL" id="CAE0438050.1"/>
    </source>
</evidence>
<accession>A0A7S3LS48</accession>
<evidence type="ECO:0000256" key="1">
    <source>
        <dbReference type="SAM" id="MobiDB-lite"/>
    </source>
</evidence>
<protein>
    <submittedName>
        <fullName evidence="2">Uncharacterized protein</fullName>
    </submittedName>
</protein>
<feature type="compositionally biased region" description="Acidic residues" evidence="1">
    <location>
        <begin position="103"/>
        <end position="112"/>
    </location>
</feature>
<feature type="compositionally biased region" description="Polar residues" evidence="1">
    <location>
        <begin position="88"/>
        <end position="97"/>
    </location>
</feature>
<gene>
    <name evidence="2" type="ORF">ASTO00021_LOCUS8302</name>
</gene>
<reference evidence="2" key="1">
    <citation type="submission" date="2021-01" db="EMBL/GenBank/DDBJ databases">
        <authorList>
            <person name="Corre E."/>
            <person name="Pelletier E."/>
            <person name="Niang G."/>
            <person name="Scheremetjew M."/>
            <person name="Finn R."/>
            <person name="Kale V."/>
            <person name="Holt S."/>
            <person name="Cochrane G."/>
            <person name="Meng A."/>
            <person name="Brown T."/>
            <person name="Cohen L."/>
        </authorList>
    </citation>
    <scope>NUCLEOTIDE SEQUENCE</scope>
    <source>
        <strain evidence="2">GSBS06</strain>
    </source>
</reference>
<sequence length="112" mass="12455">MVYLIFIYGYTAYKPPVRPAQPSTPGEPDAFDKIFESVGTQNPPGGANRTREEHGRKTINKLGHKQSVNTYTPSTTTERESTDMVPFSMTQNFSTGKGTPPPNDEEDEPDIF</sequence>
<name>A0A7S3LS48_9STRA</name>